<evidence type="ECO:0000259" key="4">
    <source>
        <dbReference type="PROSITE" id="PS50966"/>
    </source>
</evidence>
<keyword evidence="1" id="KW-0479">Metal-binding</keyword>
<feature type="region of interest" description="Disordered" evidence="3">
    <location>
        <begin position="259"/>
        <end position="360"/>
    </location>
</feature>
<evidence type="ECO:0000313" key="6">
    <source>
        <dbReference type="Proteomes" id="UP001489004"/>
    </source>
</evidence>
<keyword evidence="2" id="KW-0175">Coiled coil</keyword>
<comment type="caution">
    <text evidence="5">The sequence shown here is derived from an EMBL/GenBank/DDBJ whole genome shotgun (WGS) entry which is preliminary data.</text>
</comment>
<accession>A0AAW1PVL2</accession>
<keyword evidence="1" id="KW-0863">Zinc-finger</keyword>
<sequence length="360" mass="38958">MAPKQVERGEASATGFEPSTSAPEPGLNAYEKQRAELIARNRARLLALGIPAAADALAATVQLPKKQKKARVKKEPQAPTRASARLQHESPQSPEDVASELALCMIDGECPRCGKVMERGHQAHLARCSAVRQPKAEAAEDEEEEELDEATTLAEIQAEQEERKKRQKAKLRELEMSGLIDFNDEHAVFVVLGSTGTHYKVTLSEEAKAACQCMDFRIRRRICKHQRLVLGQLGLPEDSPKGWRQAVADQMDTLVEEAHDHGLDSEVPAPPKKKVKQGRKAAPRAAKATKAEHTSDPKPEAEAPAPTGISDLARLRRGRPGRATAEGEGEKVEAADAAGKTGVSATGISDLARQRRAAVA</sequence>
<dbReference type="Proteomes" id="UP001489004">
    <property type="component" value="Unassembled WGS sequence"/>
</dbReference>
<feature type="compositionally biased region" description="Basic and acidic residues" evidence="3">
    <location>
        <begin position="289"/>
        <end position="301"/>
    </location>
</feature>
<evidence type="ECO:0000256" key="1">
    <source>
        <dbReference type="PROSITE-ProRule" id="PRU00325"/>
    </source>
</evidence>
<feature type="compositionally biased region" description="Basic residues" evidence="3">
    <location>
        <begin position="271"/>
        <end position="282"/>
    </location>
</feature>
<keyword evidence="6" id="KW-1185">Reference proteome</keyword>
<feature type="compositionally biased region" description="Basic and acidic residues" evidence="3">
    <location>
        <begin position="1"/>
        <end position="10"/>
    </location>
</feature>
<organism evidence="5 6">
    <name type="scientific">[Myrmecia] bisecta</name>
    <dbReference type="NCBI Taxonomy" id="41462"/>
    <lineage>
        <taxon>Eukaryota</taxon>
        <taxon>Viridiplantae</taxon>
        <taxon>Chlorophyta</taxon>
        <taxon>core chlorophytes</taxon>
        <taxon>Trebouxiophyceae</taxon>
        <taxon>Trebouxiales</taxon>
        <taxon>Trebouxiaceae</taxon>
        <taxon>Myrmecia</taxon>
    </lineage>
</organism>
<keyword evidence="1" id="KW-0862">Zinc</keyword>
<evidence type="ECO:0000256" key="3">
    <source>
        <dbReference type="SAM" id="MobiDB-lite"/>
    </source>
</evidence>
<gene>
    <name evidence="5" type="ORF">WJX72_001341</name>
</gene>
<feature type="coiled-coil region" evidence="2">
    <location>
        <begin position="140"/>
        <end position="177"/>
    </location>
</feature>
<protein>
    <recommendedName>
        <fullName evidence="4">SWIM-type domain-containing protein</fullName>
    </recommendedName>
</protein>
<evidence type="ECO:0000313" key="5">
    <source>
        <dbReference type="EMBL" id="KAK9812653.1"/>
    </source>
</evidence>
<evidence type="ECO:0000256" key="2">
    <source>
        <dbReference type="SAM" id="Coils"/>
    </source>
</evidence>
<dbReference type="PROSITE" id="PS50966">
    <property type="entry name" value="ZF_SWIM"/>
    <property type="match status" value="1"/>
</dbReference>
<dbReference type="GO" id="GO:0008270">
    <property type="term" value="F:zinc ion binding"/>
    <property type="evidence" value="ECO:0007669"/>
    <property type="project" value="UniProtKB-KW"/>
</dbReference>
<dbReference type="InterPro" id="IPR007527">
    <property type="entry name" value="Znf_SWIM"/>
</dbReference>
<dbReference type="EMBL" id="JALJOR010000008">
    <property type="protein sequence ID" value="KAK9812653.1"/>
    <property type="molecule type" value="Genomic_DNA"/>
</dbReference>
<dbReference type="AlphaFoldDB" id="A0AAW1PVL2"/>
<proteinExistence type="predicted"/>
<name>A0AAW1PVL2_9CHLO</name>
<feature type="domain" description="SWIM-type" evidence="4">
    <location>
        <begin position="199"/>
        <end position="234"/>
    </location>
</feature>
<feature type="region of interest" description="Disordered" evidence="3">
    <location>
        <begin position="1"/>
        <end position="28"/>
    </location>
</feature>
<reference evidence="5 6" key="1">
    <citation type="journal article" date="2024" name="Nat. Commun.">
        <title>Phylogenomics reveals the evolutionary origins of lichenization in chlorophyte algae.</title>
        <authorList>
            <person name="Puginier C."/>
            <person name="Libourel C."/>
            <person name="Otte J."/>
            <person name="Skaloud P."/>
            <person name="Haon M."/>
            <person name="Grisel S."/>
            <person name="Petersen M."/>
            <person name="Berrin J.G."/>
            <person name="Delaux P.M."/>
            <person name="Dal Grande F."/>
            <person name="Keller J."/>
        </authorList>
    </citation>
    <scope>NUCLEOTIDE SEQUENCE [LARGE SCALE GENOMIC DNA]</scope>
    <source>
        <strain evidence="5 6">SAG 2043</strain>
    </source>
</reference>
<feature type="region of interest" description="Disordered" evidence="3">
    <location>
        <begin position="62"/>
        <end position="94"/>
    </location>
</feature>